<dbReference type="AlphaFoldDB" id="A0AAX0H9K9"/>
<evidence type="ECO:0000313" key="1">
    <source>
        <dbReference type="EMBL" id="OCR90238.1"/>
    </source>
</evidence>
<reference evidence="1 2" key="1">
    <citation type="journal article" date="2016" name="Genome Biol. Evol.">
        <title>Comparative Genomics of Campylobacter fetus from Reptiles and Mammals Reveals Divergent Evolution in Host-Associated Lineages.</title>
        <authorList>
            <person name="Gilbert M.J."/>
            <person name="Miller W.G."/>
            <person name="Yee E."/>
            <person name="Zomer A.L."/>
            <person name="van der Graaf-van Bloois L."/>
            <person name="Fitzgerald C."/>
            <person name="Forbes K.J."/>
            <person name="Meric G."/>
            <person name="Sheppard S.K."/>
            <person name="Wagenaar J.A."/>
            <person name="Duim B."/>
        </authorList>
    </citation>
    <scope>NUCLEOTIDE SEQUENCE [LARGE SCALE GENOMIC DNA]</scope>
    <source>
        <strain evidence="1 2">12S02225-3</strain>
    </source>
</reference>
<dbReference type="Proteomes" id="UP000093100">
    <property type="component" value="Unassembled WGS sequence"/>
</dbReference>
<accession>A0AAX0H9K9</accession>
<dbReference type="EMBL" id="LFLK01000008">
    <property type="protein sequence ID" value="OCR90238.1"/>
    <property type="molecule type" value="Genomic_DNA"/>
</dbReference>
<dbReference type="RefSeq" id="WP_065841140.1">
    <property type="nucleotide sequence ID" value="NZ_JAAOXI010000010.1"/>
</dbReference>
<organism evidence="1 2">
    <name type="scientific">Campylobacter fetus subsp. testudinum</name>
    <dbReference type="NCBI Taxonomy" id="1507806"/>
    <lineage>
        <taxon>Bacteria</taxon>
        <taxon>Pseudomonadati</taxon>
        <taxon>Campylobacterota</taxon>
        <taxon>Epsilonproteobacteria</taxon>
        <taxon>Campylobacterales</taxon>
        <taxon>Campylobacteraceae</taxon>
        <taxon>Campylobacter</taxon>
    </lineage>
</organism>
<evidence type="ECO:0000313" key="2">
    <source>
        <dbReference type="Proteomes" id="UP000093100"/>
    </source>
</evidence>
<name>A0AAX0H9K9_CAMFE</name>
<comment type="caution">
    <text evidence="1">The sequence shown here is derived from an EMBL/GenBank/DDBJ whole genome shotgun (WGS) entry which is preliminary data.</text>
</comment>
<proteinExistence type="predicted"/>
<gene>
    <name evidence="1" type="ORF">CFT12S02225_07675</name>
</gene>
<protein>
    <submittedName>
        <fullName evidence="1">Uncharacterized protein</fullName>
    </submittedName>
</protein>
<sequence length="64" mass="7628">MDLYEIPREISKLKNRIELLELCHKLLSDELTPLEPFKECQNVDEVLALFTKLMPNLPRKYQLN</sequence>